<reference evidence="1" key="1">
    <citation type="submission" date="2023-04" db="EMBL/GenBank/DDBJ databases">
        <title>Ambrosiozyma monospora NBRC 10751.</title>
        <authorList>
            <person name="Ichikawa N."/>
            <person name="Sato H."/>
            <person name="Tonouchi N."/>
        </authorList>
    </citation>
    <scope>NUCLEOTIDE SEQUENCE</scope>
    <source>
        <strain evidence="1">NBRC 10751</strain>
    </source>
</reference>
<evidence type="ECO:0000313" key="2">
    <source>
        <dbReference type="Proteomes" id="UP001165064"/>
    </source>
</evidence>
<evidence type="ECO:0000313" key="1">
    <source>
        <dbReference type="EMBL" id="GME94426.1"/>
    </source>
</evidence>
<name>A0ACB5TTK4_AMBMO</name>
<organism evidence="1 2">
    <name type="scientific">Ambrosiozyma monospora</name>
    <name type="common">Yeast</name>
    <name type="synonym">Endomycopsis monosporus</name>
    <dbReference type="NCBI Taxonomy" id="43982"/>
    <lineage>
        <taxon>Eukaryota</taxon>
        <taxon>Fungi</taxon>
        <taxon>Dikarya</taxon>
        <taxon>Ascomycota</taxon>
        <taxon>Saccharomycotina</taxon>
        <taxon>Pichiomycetes</taxon>
        <taxon>Pichiales</taxon>
        <taxon>Pichiaceae</taxon>
        <taxon>Ambrosiozyma</taxon>
    </lineage>
</organism>
<comment type="caution">
    <text evidence="1">The sequence shown here is derived from an EMBL/GenBank/DDBJ whole genome shotgun (WGS) entry which is preliminary data.</text>
</comment>
<dbReference type="Proteomes" id="UP001165064">
    <property type="component" value="Unassembled WGS sequence"/>
</dbReference>
<gene>
    <name evidence="1" type="ORF">Amon02_000957000</name>
</gene>
<keyword evidence="2" id="KW-1185">Reference proteome</keyword>
<dbReference type="EMBL" id="BSXS01009037">
    <property type="protein sequence ID" value="GME94426.1"/>
    <property type="molecule type" value="Genomic_DNA"/>
</dbReference>
<proteinExistence type="predicted"/>
<sequence length="135" mass="15539">MKFQNELLRKLYTGWVPVDCSGCPNITSTLLQFNELQHYIATLNCLQNSKVEKLSLWDLELFPSEDDRIIGLKILVSVRDFELEAVEDPDIVGTPNFKQFSLILPPGIQYLTNCKVPVFPSNIHKVERFEEVKIN</sequence>
<protein>
    <submittedName>
        <fullName evidence="1">Unnamed protein product</fullName>
    </submittedName>
</protein>
<accession>A0ACB5TTK4</accession>